<reference evidence="3 4" key="1">
    <citation type="submission" date="2019-01" db="EMBL/GenBank/DDBJ databases">
        <title>Draft Genome and Complete Hox-Cluster Characterization of the Sterlet Sturgeon (Acipenser ruthenus).</title>
        <authorList>
            <person name="Wei Q."/>
        </authorList>
    </citation>
    <scope>NUCLEOTIDE SEQUENCE [LARGE SCALE GENOMIC DNA]</scope>
    <source>
        <strain evidence="3">WHYD16114868_AA</strain>
        <tissue evidence="3">Blood</tissue>
    </source>
</reference>
<feature type="region of interest" description="Disordered" evidence="1">
    <location>
        <begin position="67"/>
        <end position="96"/>
    </location>
</feature>
<gene>
    <name evidence="3" type="ORF">EOD39_20172</name>
</gene>
<accession>A0A444UW41</accession>
<dbReference type="InterPro" id="IPR047502">
    <property type="entry name" value="DD_TPGS1"/>
</dbReference>
<dbReference type="GO" id="GO:0008017">
    <property type="term" value="F:microtubule binding"/>
    <property type="evidence" value="ECO:0007669"/>
    <property type="project" value="TreeGrafter"/>
</dbReference>
<organism evidence="3 4">
    <name type="scientific">Acipenser ruthenus</name>
    <name type="common">Sterlet sturgeon</name>
    <dbReference type="NCBI Taxonomy" id="7906"/>
    <lineage>
        <taxon>Eukaryota</taxon>
        <taxon>Metazoa</taxon>
        <taxon>Chordata</taxon>
        <taxon>Craniata</taxon>
        <taxon>Vertebrata</taxon>
        <taxon>Euteleostomi</taxon>
        <taxon>Actinopterygii</taxon>
        <taxon>Chondrostei</taxon>
        <taxon>Acipenseriformes</taxon>
        <taxon>Acipenseridae</taxon>
        <taxon>Acipenser</taxon>
    </lineage>
</organism>
<evidence type="ECO:0000313" key="4">
    <source>
        <dbReference type="Proteomes" id="UP000289886"/>
    </source>
</evidence>
<dbReference type="InterPro" id="IPR039235">
    <property type="entry name" value="TPGS1"/>
</dbReference>
<dbReference type="Proteomes" id="UP000289886">
    <property type="component" value="Unassembled WGS sequence"/>
</dbReference>
<dbReference type="Pfam" id="PF24480">
    <property type="entry name" value="TPGS1_C"/>
    <property type="match status" value="1"/>
</dbReference>
<dbReference type="PANTHER" id="PTHR31932:SF2">
    <property type="entry name" value="TUBULIN POLYGLUTAMYLASE COMPLEX SUBUNIT 1"/>
    <property type="match status" value="1"/>
</dbReference>
<evidence type="ECO:0000313" key="3">
    <source>
        <dbReference type="EMBL" id="RXM92400.1"/>
    </source>
</evidence>
<feature type="region of interest" description="Disordered" evidence="1">
    <location>
        <begin position="1"/>
        <end position="23"/>
    </location>
</feature>
<proteinExistence type="predicted"/>
<dbReference type="CDD" id="cd22960">
    <property type="entry name" value="DD_TPGS1"/>
    <property type="match status" value="1"/>
</dbReference>
<evidence type="ECO:0000259" key="2">
    <source>
        <dbReference type="Pfam" id="PF24480"/>
    </source>
</evidence>
<dbReference type="AlphaFoldDB" id="A0A444UW41"/>
<evidence type="ECO:0000256" key="1">
    <source>
        <dbReference type="SAM" id="MobiDB-lite"/>
    </source>
</evidence>
<feature type="domain" description="Tubulin polyglutamylase complex subunit 1-like C-terminal" evidence="2">
    <location>
        <begin position="93"/>
        <end position="284"/>
    </location>
</feature>
<name>A0A444UW41_ACIRT</name>
<feature type="compositionally biased region" description="Low complexity" evidence="1">
    <location>
        <begin position="85"/>
        <end position="94"/>
    </location>
</feature>
<sequence length="287" mass="31181">MANALQSGVVPVTDSRSSKPDTDTEFLTQVGAGAVLRGALLKLLEVRSEDPIGFLADHFGNLAQSLENGDSGSAVEGDQKKKQHQQQALQASEEQNQHARALWHLTQAHHSQRSAFNNNVAVAFSLLSRGGRKRKPGLKGRMYTELLRRVCRDGGVAEPVSAPLIKKLHCQDHEAVPFDLFRHAVLTCFVFADFMRKSRSLFEAVSPSDGILCRAVLGSLRDALETTGCSDPARYLEASAKLTPGRLAQAMDRAQTLASGTPSTLMGQEEFIEEASALFISRVKLVS</sequence>
<protein>
    <submittedName>
        <fullName evidence="3">Tubulin polyglutamylase complex subunit 1</fullName>
    </submittedName>
</protein>
<keyword evidence="4" id="KW-1185">Reference proteome</keyword>
<dbReference type="PANTHER" id="PTHR31932">
    <property type="entry name" value="TUBULIN POLYGLUTAMYLASE COMPLEX SUBUNIT 1"/>
    <property type="match status" value="1"/>
</dbReference>
<comment type="caution">
    <text evidence="3">The sequence shown here is derived from an EMBL/GenBank/DDBJ whole genome shotgun (WGS) entry which is preliminary data.</text>
</comment>
<dbReference type="EMBL" id="SCEB01006332">
    <property type="protein sequence ID" value="RXM92400.1"/>
    <property type="molecule type" value="Genomic_DNA"/>
</dbReference>
<dbReference type="InterPro" id="IPR057632">
    <property type="entry name" value="TPGS1_C"/>
</dbReference>